<comment type="function">
    <text evidence="11">Catalyzes the methylation of 5-carboxymethyl uridine to 5-methylcarboxymethyl uridine at the wobble position of the anticodon loop in tRNA via its methyltransferase domain. Catalyzes the last step in the formation of 5-methylcarboxymethyl uridine at the wobble position of the anticodon loop in target tRNA. Has a preference for tRNA(Arg) and tRNA(Glu), and does not bind tRNA(Lys). Binds tRNA and catalyzes the iron and alpha-ketoglutarate dependent hydroxylation of 5-methylcarboxymethyl uridine at the wobble position of the anticodon loop in tRNA via its dioxygenase domain, giving rise to 5-(S)-methoxycarbonylhydroxymethyluridine; has a preference for tRNA(Gly). Required for normal survival after DNA damage. May inhibit apoptosis and promote cell survival and angiogenesis.</text>
</comment>
<feature type="compositionally biased region" description="Low complexity" evidence="16">
    <location>
        <begin position="48"/>
        <end position="59"/>
    </location>
</feature>
<dbReference type="PROSITE" id="PS51471">
    <property type="entry name" value="FE2OG_OXY"/>
    <property type="match status" value="1"/>
</dbReference>
<dbReference type="GO" id="GO:0002098">
    <property type="term" value="P:tRNA wobble uridine modification"/>
    <property type="evidence" value="ECO:0007669"/>
    <property type="project" value="TreeGrafter"/>
</dbReference>
<dbReference type="FunFam" id="3.30.70.330:FF:000570">
    <property type="entry name" value="ALKylated DNA repair protein AlkB homolog"/>
    <property type="match status" value="1"/>
</dbReference>
<organism evidence="19 20">
    <name type="scientific">Diploscapter pachys</name>
    <dbReference type="NCBI Taxonomy" id="2018661"/>
    <lineage>
        <taxon>Eukaryota</taxon>
        <taxon>Metazoa</taxon>
        <taxon>Ecdysozoa</taxon>
        <taxon>Nematoda</taxon>
        <taxon>Chromadorea</taxon>
        <taxon>Rhabditida</taxon>
        <taxon>Rhabditina</taxon>
        <taxon>Rhabditomorpha</taxon>
        <taxon>Rhabditoidea</taxon>
        <taxon>Rhabditidae</taxon>
        <taxon>Diploscapter</taxon>
    </lineage>
</organism>
<evidence type="ECO:0000256" key="16">
    <source>
        <dbReference type="SAM" id="MobiDB-lite"/>
    </source>
</evidence>
<comment type="caution">
    <text evidence="19">The sequence shown here is derived from an EMBL/GenBank/DDBJ whole genome shotgun (WGS) entry which is preliminary data.</text>
</comment>
<feature type="domain" description="RRM" evidence="17">
    <location>
        <begin position="289"/>
        <end position="349"/>
    </location>
</feature>
<evidence type="ECO:0000259" key="17">
    <source>
        <dbReference type="PROSITE" id="PS50102"/>
    </source>
</evidence>
<evidence type="ECO:0000256" key="14">
    <source>
        <dbReference type="PROSITE-ProRule" id="PRU00176"/>
    </source>
</evidence>
<comment type="cofactor">
    <cofactor evidence="1">
        <name>Fe(2+)</name>
        <dbReference type="ChEBI" id="CHEBI:29033"/>
    </cofactor>
</comment>
<evidence type="ECO:0000256" key="9">
    <source>
        <dbReference type="ARBA" id="ARBA00023268"/>
    </source>
</evidence>
<evidence type="ECO:0000313" key="20">
    <source>
        <dbReference type="Proteomes" id="UP000218231"/>
    </source>
</evidence>
<feature type="region of interest" description="Disordered" evidence="16">
    <location>
        <begin position="39"/>
        <end position="59"/>
    </location>
</feature>
<dbReference type="InterPro" id="IPR012677">
    <property type="entry name" value="Nucleotide-bd_a/b_plait_sf"/>
</dbReference>
<dbReference type="GO" id="GO:0008757">
    <property type="term" value="F:S-adenosylmethionine-dependent methyltransferase activity"/>
    <property type="evidence" value="ECO:0007669"/>
    <property type="project" value="InterPro"/>
</dbReference>
<dbReference type="Gene3D" id="2.60.120.590">
    <property type="entry name" value="Alpha-ketoglutarate-dependent dioxygenase AlkB-like"/>
    <property type="match status" value="1"/>
</dbReference>
<dbReference type="PANTHER" id="PTHR13069:SF37">
    <property type="entry name" value="FIRE DANCER"/>
    <property type="match status" value="1"/>
</dbReference>
<dbReference type="GO" id="GO:0000049">
    <property type="term" value="F:tRNA binding"/>
    <property type="evidence" value="ECO:0007669"/>
    <property type="project" value="TreeGrafter"/>
</dbReference>
<evidence type="ECO:0000256" key="10">
    <source>
        <dbReference type="ARBA" id="ARBA00034996"/>
    </source>
</evidence>
<evidence type="ECO:0000256" key="7">
    <source>
        <dbReference type="ARBA" id="ARBA00022884"/>
    </source>
</evidence>
<evidence type="ECO:0000256" key="6">
    <source>
        <dbReference type="ARBA" id="ARBA00022833"/>
    </source>
</evidence>
<dbReference type="Pfam" id="PF13532">
    <property type="entry name" value="2OG-FeII_Oxy_2"/>
    <property type="match status" value="1"/>
</dbReference>
<dbReference type="InterPro" id="IPR037151">
    <property type="entry name" value="AlkB-like_sf"/>
</dbReference>
<dbReference type="STRING" id="2018661.A0A2A2KTG5"/>
<dbReference type="InterPro" id="IPR051422">
    <property type="entry name" value="AlkB_tRNA_MeTrf/Diox"/>
</dbReference>
<name>A0A2A2KTG5_9BILA</name>
<evidence type="ECO:0000256" key="13">
    <source>
        <dbReference type="ARBA" id="ARBA00049802"/>
    </source>
</evidence>
<proteinExistence type="inferred from homology"/>
<keyword evidence="20" id="KW-1185">Reference proteome</keyword>
<gene>
    <name evidence="19" type="ORF">WR25_11649</name>
</gene>
<evidence type="ECO:0000256" key="11">
    <source>
        <dbReference type="ARBA" id="ARBA00045506"/>
    </source>
</evidence>
<evidence type="ECO:0000256" key="15">
    <source>
        <dbReference type="SAM" id="Coils"/>
    </source>
</evidence>
<evidence type="ECO:0000256" key="1">
    <source>
        <dbReference type="ARBA" id="ARBA00001954"/>
    </source>
</evidence>
<dbReference type="GO" id="GO:0005737">
    <property type="term" value="C:cytoplasm"/>
    <property type="evidence" value="ECO:0007669"/>
    <property type="project" value="TreeGrafter"/>
</dbReference>
<dbReference type="GO" id="GO:0030488">
    <property type="term" value="P:tRNA methylation"/>
    <property type="evidence" value="ECO:0007669"/>
    <property type="project" value="TreeGrafter"/>
</dbReference>
<feature type="region of interest" description="Disordered" evidence="16">
    <location>
        <begin position="1"/>
        <end position="23"/>
    </location>
</feature>
<dbReference type="InterPro" id="IPR005123">
    <property type="entry name" value="Oxoglu/Fe-dep_dioxygenase_dom"/>
</dbReference>
<keyword evidence="8" id="KW-0408">Iron</keyword>
<comment type="similarity">
    <text evidence="2">Belongs to the alkB family.</text>
</comment>
<dbReference type="SUPFAM" id="SSF53335">
    <property type="entry name" value="S-adenosyl-L-methionine-dependent methyltransferases"/>
    <property type="match status" value="1"/>
</dbReference>
<dbReference type="EMBL" id="LIAE01007743">
    <property type="protein sequence ID" value="PAV77198.1"/>
    <property type="molecule type" value="Genomic_DNA"/>
</dbReference>
<comment type="catalytic activity">
    <reaction evidence="10">
        <text>5-(carboxymethyl)uridine(34) in tRNA + S-adenosyl-L-methionine = 5-(2-methoxy-2-oxoethyl)uridine(34) in tRNA + S-adenosyl-L-homocysteine</text>
        <dbReference type="Rhea" id="RHEA:43208"/>
        <dbReference type="Rhea" id="RHEA-COMP:10407"/>
        <dbReference type="Rhea" id="RHEA-COMP:10408"/>
        <dbReference type="ChEBI" id="CHEBI:57856"/>
        <dbReference type="ChEBI" id="CHEBI:59789"/>
        <dbReference type="ChEBI" id="CHEBI:74851"/>
        <dbReference type="ChEBI" id="CHEBI:74882"/>
        <dbReference type="EC" id="2.1.1.229"/>
    </reaction>
</comment>
<evidence type="ECO:0000256" key="5">
    <source>
        <dbReference type="ARBA" id="ARBA00022679"/>
    </source>
</evidence>
<dbReference type="PANTHER" id="PTHR13069">
    <property type="entry name" value="ALKYLATED DNA REPAIR PROTEIN ALKB HOMOLOG 8"/>
    <property type="match status" value="1"/>
</dbReference>
<evidence type="ECO:0000256" key="4">
    <source>
        <dbReference type="ARBA" id="ARBA00022603"/>
    </source>
</evidence>
<dbReference type="Pfam" id="PF08241">
    <property type="entry name" value="Methyltransf_11"/>
    <property type="match status" value="1"/>
</dbReference>
<evidence type="ECO:0000256" key="2">
    <source>
        <dbReference type="ARBA" id="ARBA00007879"/>
    </source>
</evidence>
<dbReference type="Gene3D" id="3.40.50.150">
    <property type="entry name" value="Vaccinia Virus protein VP39"/>
    <property type="match status" value="1"/>
</dbReference>
<keyword evidence="6" id="KW-0862">Zinc</keyword>
<dbReference type="SUPFAM" id="SSF51197">
    <property type="entry name" value="Clavaminate synthase-like"/>
    <property type="match status" value="1"/>
</dbReference>
<dbReference type="CDD" id="cd02440">
    <property type="entry name" value="AdoMet_MTases"/>
    <property type="match status" value="1"/>
</dbReference>
<keyword evidence="7 14" id="KW-0694">RNA-binding</keyword>
<evidence type="ECO:0000256" key="8">
    <source>
        <dbReference type="ARBA" id="ARBA00023004"/>
    </source>
</evidence>
<dbReference type="InterPro" id="IPR029063">
    <property type="entry name" value="SAM-dependent_MTases_sf"/>
</dbReference>
<evidence type="ECO:0000313" key="19">
    <source>
        <dbReference type="EMBL" id="PAV77198.1"/>
    </source>
</evidence>
<dbReference type="InterPro" id="IPR000504">
    <property type="entry name" value="RRM_dom"/>
</dbReference>
<evidence type="ECO:0000256" key="3">
    <source>
        <dbReference type="ARBA" id="ARBA00012808"/>
    </source>
</evidence>
<dbReference type="InterPro" id="IPR035979">
    <property type="entry name" value="RBD_domain_sf"/>
</dbReference>
<dbReference type="GO" id="GO:0005634">
    <property type="term" value="C:nucleus"/>
    <property type="evidence" value="ECO:0007669"/>
    <property type="project" value="TreeGrafter"/>
</dbReference>
<feature type="domain" description="Fe2OG dioxygenase" evidence="18">
    <location>
        <begin position="458"/>
        <end position="563"/>
    </location>
</feature>
<dbReference type="OrthoDB" id="271595at2759"/>
<reference evidence="19 20" key="1">
    <citation type="journal article" date="2017" name="Curr. Biol.">
        <title>Genome architecture and evolution of a unichromosomal asexual nematode.</title>
        <authorList>
            <person name="Fradin H."/>
            <person name="Zegar C."/>
            <person name="Gutwein M."/>
            <person name="Lucas J."/>
            <person name="Kovtun M."/>
            <person name="Corcoran D."/>
            <person name="Baugh L.R."/>
            <person name="Kiontke K."/>
            <person name="Gunsalus K."/>
            <person name="Fitch D.H."/>
            <person name="Piano F."/>
        </authorList>
    </citation>
    <scope>NUCLEOTIDE SEQUENCE [LARGE SCALE GENOMIC DNA]</scope>
    <source>
        <strain evidence="19">PF1309</strain>
    </source>
</reference>
<keyword evidence="9" id="KW-0511">Multifunctional enzyme</keyword>
<feature type="coiled-coil region" evidence="15">
    <location>
        <begin position="143"/>
        <end position="177"/>
    </location>
</feature>
<dbReference type="Gene3D" id="3.30.70.330">
    <property type="match status" value="1"/>
</dbReference>
<evidence type="ECO:0000256" key="12">
    <source>
        <dbReference type="ARBA" id="ARBA00049786"/>
    </source>
</evidence>
<keyword evidence="5" id="KW-0808">Transferase</keyword>
<dbReference type="InterPro" id="IPR013216">
    <property type="entry name" value="Methyltransf_11"/>
</dbReference>
<dbReference type="Proteomes" id="UP000218231">
    <property type="component" value="Unassembled WGS sequence"/>
</dbReference>
<keyword evidence="15" id="KW-0175">Coiled coil</keyword>
<dbReference type="PROSITE" id="PS50102">
    <property type="entry name" value="RRM"/>
    <property type="match status" value="1"/>
</dbReference>
<dbReference type="SUPFAM" id="SSF54928">
    <property type="entry name" value="RNA-binding domain, RBD"/>
    <property type="match status" value="1"/>
</dbReference>
<dbReference type="EC" id="2.1.1.229" evidence="3"/>
<sequence length="826" mass="95242">MDSNRGIGMQMMDRKREQEDIESEQNLWLEDISNVDDFRSSQDDLIPSTSASSIADSEESCSSQVFNSQSSISHQRKIKKLTKRKISKHRRLGQYKSLNTLEERKRLRKITASRLRKAKCTANTVERFRYWKEKIDREFDPVLEETKMRVEKLRQENEALRAAKEQVYGRFESLERDARQLRMLAEARQATVMQSLLSLIHRQIEQFEDEDETYVYIPDEEISFKSAKWFCITIHSLFDLTIADLLNVYKERRLGEKLDGPKLRKRLGKSLEQLKRHDPSVEVADKPTQTLFVGNSSVMCGVSLEELEEIFTVYDGNCQFIVYPNKRTYSFVQFSSVEQSQKACDELNGYISPVLKTSHLPFVIAYIDNLPQESTAPEFRPKDLEIIDDFVNEETEQAILDVIYSNPKAQSMKHRAVVHYGHAFDYGSNAAFKPTDPIPDLFDKLIDRFIQEGYIKERPDQITANIYKPGDGIPSHYDTHSAFENEIISLSLCSDVVMDFKDGANSATIAPVLLKGRSLCIIKGESRYRWKHGIVNRNNDVDPRSNRVVARKLRVSLTFRKIRTQPCQCSYKEFCDWDREGEMCIPSTANAALKLEQTYVADVYENIAAHFNETRHSNWRAVQNFINSLPRYSVLYDVGCGNGKYLAPKDDLIKIGCDMCMGLCKIAAGKNTNVVRADALHLPFHSAADAVICIAVLHHMSSFERRQTVIQEILRVLKPGGRACLTVWSMDQSDSEYSNMRKNKEESNELCELTREAKRLRIHDGKQFTQQDLFVPWVSDEKETHLRYYHIFRDGELEELLGGIDGCQLESITREQGNYVVIFKKI</sequence>
<dbReference type="InterPro" id="IPR027450">
    <property type="entry name" value="AlkB-like"/>
</dbReference>
<dbReference type="GO" id="GO:0106335">
    <property type="term" value="F:tRNA (5-carboxymethyluridine(34)-5-O)-methyltransferase activity"/>
    <property type="evidence" value="ECO:0007669"/>
    <property type="project" value="UniProtKB-EC"/>
</dbReference>
<accession>A0A2A2KTG5</accession>
<keyword evidence="4" id="KW-0489">Methyltransferase</keyword>
<evidence type="ECO:0000259" key="18">
    <source>
        <dbReference type="PROSITE" id="PS51471"/>
    </source>
</evidence>
<protein>
    <recommendedName>
        <fullName evidence="3">tRNA (carboxymethyluridine(34)-5-O)-methyltransferase</fullName>
        <ecNumber evidence="3">2.1.1.229</ecNumber>
    </recommendedName>
    <alternativeName>
        <fullName evidence="12">Alkylated DNA repair protein alkB homolog 8</fullName>
    </alternativeName>
    <alternativeName>
        <fullName evidence="13">S-adenosyl-L-methionine-dependent tRNA methyltransferase ALKBH8</fullName>
    </alternativeName>
</protein>
<dbReference type="AlphaFoldDB" id="A0A2A2KTG5"/>